<accession>A0A3N2E0F0</accession>
<dbReference type="OrthoDB" id="9179360at2"/>
<comment type="caution">
    <text evidence="3">The sequence shown here is derived from an EMBL/GenBank/DDBJ whole genome shotgun (WGS) entry which is preliminary data.</text>
</comment>
<reference evidence="3 4" key="1">
    <citation type="submission" date="2018-11" db="EMBL/GenBank/DDBJ databases">
        <title>Genomic Encyclopedia of Type Strains, Phase IV (KMG-IV): sequencing the most valuable type-strain genomes for metagenomic binning, comparative biology and taxonomic classification.</title>
        <authorList>
            <person name="Goeker M."/>
        </authorList>
    </citation>
    <scope>NUCLEOTIDE SEQUENCE [LARGE SCALE GENOMIC DNA]</scope>
    <source>
        <strain evidence="3 4">DSM 100316</strain>
    </source>
</reference>
<evidence type="ECO:0000313" key="4">
    <source>
        <dbReference type="Proteomes" id="UP000275394"/>
    </source>
</evidence>
<keyword evidence="4" id="KW-1185">Reference proteome</keyword>
<dbReference type="Proteomes" id="UP000275394">
    <property type="component" value="Unassembled WGS sequence"/>
</dbReference>
<dbReference type="AlphaFoldDB" id="A0A3N2E0F0"/>
<name>A0A3N2E0F0_9GAMM</name>
<dbReference type="Gene3D" id="2.30.110.10">
    <property type="entry name" value="Electron Transport, Fmn-binding Protein, Chain A"/>
    <property type="match status" value="1"/>
</dbReference>
<evidence type="ECO:0000313" key="3">
    <source>
        <dbReference type="EMBL" id="ROS05392.1"/>
    </source>
</evidence>
<dbReference type="EMBL" id="RKHR01000003">
    <property type="protein sequence ID" value="ROS05392.1"/>
    <property type="molecule type" value="Genomic_DNA"/>
</dbReference>
<dbReference type="PANTHER" id="PTHR39428">
    <property type="entry name" value="F420H(2)-DEPENDENT QUINONE REDUCTASE RV1261C"/>
    <property type="match status" value="1"/>
</dbReference>
<organism evidence="3 4">
    <name type="scientific">Sinobacterium caligoides</name>
    <dbReference type="NCBI Taxonomy" id="933926"/>
    <lineage>
        <taxon>Bacteria</taxon>
        <taxon>Pseudomonadati</taxon>
        <taxon>Pseudomonadota</taxon>
        <taxon>Gammaproteobacteria</taxon>
        <taxon>Cellvibrionales</taxon>
        <taxon>Spongiibacteraceae</taxon>
        <taxon>Sinobacterium</taxon>
    </lineage>
</organism>
<sequence length="166" mass="19115">MKTYDYVKTKREDVQEIPSKWLGLARRMLKAYSRLNIWVYKISKGRLMNTFPASDCPICIVTTTGAKSGVKREVPLLHLPYKDKELMIASQGGMDIAPAWYYNVKAHPEIDFLVMGIKKTYIARQVSDEEKARLWPHLCGLYPDVDAYQARTDRNIPVFICELKGN</sequence>
<comment type="similarity">
    <text evidence="1">Belongs to the F420H(2)-dependent quinone reductase family.</text>
</comment>
<gene>
    <name evidence="3" type="ORF">EDC56_0922</name>
</gene>
<dbReference type="NCBIfam" id="TIGR00026">
    <property type="entry name" value="hi_GC_TIGR00026"/>
    <property type="match status" value="1"/>
</dbReference>
<protein>
    <submittedName>
        <fullName evidence="3">Deazaflavin-dependent oxidoreductase (Nitroreductase family)</fullName>
    </submittedName>
</protein>
<dbReference type="RefSeq" id="WP_123711301.1">
    <property type="nucleotide sequence ID" value="NZ_RKHR01000003.1"/>
</dbReference>
<dbReference type="GO" id="GO:0016491">
    <property type="term" value="F:oxidoreductase activity"/>
    <property type="evidence" value="ECO:0007669"/>
    <property type="project" value="InterPro"/>
</dbReference>
<evidence type="ECO:0000256" key="1">
    <source>
        <dbReference type="ARBA" id="ARBA00008710"/>
    </source>
</evidence>
<dbReference type="PANTHER" id="PTHR39428:SF3">
    <property type="entry name" value="DEAZAFLAVIN-DEPENDENT NITROREDUCTASE"/>
    <property type="match status" value="1"/>
</dbReference>
<proteinExistence type="inferred from homology"/>
<dbReference type="Pfam" id="PF04075">
    <property type="entry name" value="F420H2_quin_red"/>
    <property type="match status" value="1"/>
</dbReference>
<dbReference type="InterPro" id="IPR004378">
    <property type="entry name" value="F420H2_quin_Rdtase"/>
</dbReference>
<dbReference type="GO" id="GO:0005886">
    <property type="term" value="C:plasma membrane"/>
    <property type="evidence" value="ECO:0007669"/>
    <property type="project" value="TreeGrafter"/>
</dbReference>
<comment type="catalytic activity">
    <reaction evidence="2">
        <text>oxidized coenzyme F420-(gamma-L-Glu)(n) + a quinol + H(+) = reduced coenzyme F420-(gamma-L-Glu)(n) + a quinone</text>
        <dbReference type="Rhea" id="RHEA:39663"/>
        <dbReference type="Rhea" id="RHEA-COMP:12939"/>
        <dbReference type="Rhea" id="RHEA-COMP:14378"/>
        <dbReference type="ChEBI" id="CHEBI:15378"/>
        <dbReference type="ChEBI" id="CHEBI:24646"/>
        <dbReference type="ChEBI" id="CHEBI:132124"/>
        <dbReference type="ChEBI" id="CHEBI:133980"/>
        <dbReference type="ChEBI" id="CHEBI:139511"/>
    </reaction>
</comment>
<dbReference type="InterPro" id="IPR012349">
    <property type="entry name" value="Split_barrel_FMN-bd"/>
</dbReference>
<evidence type="ECO:0000256" key="2">
    <source>
        <dbReference type="ARBA" id="ARBA00049106"/>
    </source>
</evidence>
<dbReference type="GO" id="GO:0070967">
    <property type="term" value="F:coenzyme F420 binding"/>
    <property type="evidence" value="ECO:0007669"/>
    <property type="project" value="TreeGrafter"/>
</dbReference>